<dbReference type="Proteomes" id="UP001230035">
    <property type="component" value="Unassembled WGS sequence"/>
</dbReference>
<evidence type="ECO:0000313" key="3">
    <source>
        <dbReference type="Proteomes" id="UP001230035"/>
    </source>
</evidence>
<dbReference type="PROSITE" id="PS50206">
    <property type="entry name" value="RHODANESE_3"/>
    <property type="match status" value="1"/>
</dbReference>
<accession>A0ABT6XRK1</accession>
<protein>
    <submittedName>
        <fullName evidence="2">HesA/MoeB/ThiF family protein</fullName>
    </submittedName>
</protein>
<dbReference type="InterPro" id="IPR045886">
    <property type="entry name" value="ThiF/MoeB/HesA"/>
</dbReference>
<dbReference type="Gene3D" id="3.40.50.720">
    <property type="entry name" value="NAD(P)-binding Rossmann-like Domain"/>
    <property type="match status" value="1"/>
</dbReference>
<dbReference type="CDD" id="cd00757">
    <property type="entry name" value="ThiF_MoeB_HesA_family"/>
    <property type="match status" value="1"/>
</dbReference>
<dbReference type="InterPro" id="IPR000594">
    <property type="entry name" value="ThiF_NAD_FAD-bd"/>
</dbReference>
<dbReference type="RefSeq" id="WP_283239302.1">
    <property type="nucleotide sequence ID" value="NZ_JASGBP010000005.1"/>
</dbReference>
<dbReference type="SUPFAM" id="SSF69572">
    <property type="entry name" value="Activating enzymes of the ubiquitin-like proteins"/>
    <property type="match status" value="1"/>
</dbReference>
<dbReference type="SMART" id="SM00450">
    <property type="entry name" value="RHOD"/>
    <property type="match status" value="1"/>
</dbReference>
<dbReference type="Pfam" id="PF00899">
    <property type="entry name" value="ThiF"/>
    <property type="match status" value="1"/>
</dbReference>
<organism evidence="2 3">
    <name type="scientific">Flavobacterium sedimenticola</name>
    <dbReference type="NCBI Taxonomy" id="3043286"/>
    <lineage>
        <taxon>Bacteria</taxon>
        <taxon>Pseudomonadati</taxon>
        <taxon>Bacteroidota</taxon>
        <taxon>Flavobacteriia</taxon>
        <taxon>Flavobacteriales</taxon>
        <taxon>Flavobacteriaceae</taxon>
        <taxon>Flavobacterium</taxon>
    </lineage>
</organism>
<reference evidence="2 3" key="1">
    <citation type="submission" date="2023-05" db="EMBL/GenBank/DDBJ databases">
        <title>Flavobacterium sedimenti sp. nov., isolated from the sediment.</title>
        <authorList>
            <person name="Wu N."/>
        </authorList>
    </citation>
    <scope>NUCLEOTIDE SEQUENCE [LARGE SCALE GENOMIC DNA]</scope>
    <source>
        <strain evidence="2 3">YZ-48</strain>
    </source>
</reference>
<dbReference type="PANTHER" id="PTHR10953">
    <property type="entry name" value="UBIQUITIN-ACTIVATING ENZYME E1"/>
    <property type="match status" value="1"/>
</dbReference>
<evidence type="ECO:0000313" key="2">
    <source>
        <dbReference type="EMBL" id="MDI9257625.1"/>
    </source>
</evidence>
<keyword evidence="3" id="KW-1185">Reference proteome</keyword>
<feature type="domain" description="Rhodanese" evidence="1">
    <location>
        <begin position="276"/>
        <end position="355"/>
    </location>
</feature>
<evidence type="ECO:0000259" key="1">
    <source>
        <dbReference type="PROSITE" id="PS50206"/>
    </source>
</evidence>
<proteinExistence type="predicted"/>
<name>A0ABT6XRK1_9FLAO</name>
<dbReference type="InterPro" id="IPR001763">
    <property type="entry name" value="Rhodanese-like_dom"/>
</dbReference>
<dbReference type="PANTHER" id="PTHR10953:SF102">
    <property type="entry name" value="ADENYLYLTRANSFERASE AND SULFURTRANSFERASE MOCS3"/>
    <property type="match status" value="1"/>
</dbReference>
<dbReference type="CDD" id="cd00158">
    <property type="entry name" value="RHOD"/>
    <property type="match status" value="1"/>
</dbReference>
<dbReference type="EMBL" id="JASGBP010000005">
    <property type="protein sequence ID" value="MDI9257625.1"/>
    <property type="molecule type" value="Genomic_DNA"/>
</dbReference>
<gene>
    <name evidence="2" type="ORF">QHT84_09390</name>
</gene>
<dbReference type="InterPro" id="IPR036873">
    <property type="entry name" value="Rhodanese-like_dom_sf"/>
</dbReference>
<dbReference type="Pfam" id="PF00581">
    <property type="entry name" value="Rhodanese"/>
    <property type="match status" value="1"/>
</dbReference>
<dbReference type="InterPro" id="IPR035985">
    <property type="entry name" value="Ubiquitin-activating_enz"/>
</dbReference>
<comment type="caution">
    <text evidence="2">The sequence shown here is derived from an EMBL/GenBank/DDBJ whole genome shotgun (WGS) entry which is preliminary data.</text>
</comment>
<sequence>MQNNRYHKQIQLPEIGLSGQEKIANAKVLVVGAGGLGCPVLQSLVAAGVGHIGIADGDLIEETNLHRQFLFTGNDIGKNKAVVAKAVMSKQNPEVNVEVYPIHFTTLNAFEIVSDYHIIVDCTDDNTTRYLINDIALVKNIPMVYAAVHRFEGQLSVFNYANGPTYRCLFPERKNHFTTNCNDSGVLGVVPNVLGVMQANEVLKIILGIGDVLSGTLLLVNMLNNATQTLHCSVQDAQKTIGMQNGLAVFHQLLNSGIGAVSANDFLAEATQTHSLIIDIRERYEEPQLDIECIRKVPLAQLEDFLKTIDRNQRIILFCQEGNRSKLTGEYLIQNGFTNVAHLSNGVESLLKINADH</sequence>
<dbReference type="Gene3D" id="3.40.250.10">
    <property type="entry name" value="Rhodanese-like domain"/>
    <property type="match status" value="1"/>
</dbReference>